<dbReference type="GO" id="GO:0006635">
    <property type="term" value="P:fatty acid beta-oxidation"/>
    <property type="evidence" value="ECO:0007669"/>
    <property type="project" value="TreeGrafter"/>
</dbReference>
<dbReference type="Proteomes" id="UP000216063">
    <property type="component" value="Unassembled WGS sequence"/>
</dbReference>
<accession>A0A255E2J0</accession>
<dbReference type="CDD" id="cd06558">
    <property type="entry name" value="crotonase-like"/>
    <property type="match status" value="1"/>
</dbReference>
<dbReference type="EC" id="4.2.1.17" evidence="4"/>
<evidence type="ECO:0000256" key="1">
    <source>
        <dbReference type="ARBA" id="ARBA00005254"/>
    </source>
</evidence>
<dbReference type="SUPFAM" id="SSF52096">
    <property type="entry name" value="ClpP/crotonase"/>
    <property type="match status" value="1"/>
</dbReference>
<name>A0A255E2J0_9MYCO</name>
<dbReference type="EMBL" id="NOZR01000002">
    <property type="protein sequence ID" value="OYN82293.1"/>
    <property type="molecule type" value="Genomic_DNA"/>
</dbReference>
<dbReference type="RefSeq" id="WP_094476375.1">
    <property type="nucleotide sequence ID" value="NZ_JACKSC010000185.1"/>
</dbReference>
<dbReference type="NCBIfam" id="NF004524">
    <property type="entry name" value="PRK05869.1"/>
    <property type="match status" value="1"/>
</dbReference>
<comment type="caution">
    <text evidence="4">The sequence shown here is derived from an EMBL/GenBank/DDBJ whole genome shotgun (WGS) entry which is preliminary data.</text>
</comment>
<protein>
    <submittedName>
        <fullName evidence="4">Enoyl-CoA hydratase</fullName>
        <ecNumber evidence="4">4.2.1.17</ecNumber>
    </submittedName>
</protein>
<evidence type="ECO:0000313" key="4">
    <source>
        <dbReference type="EMBL" id="OYN82293.1"/>
    </source>
</evidence>
<dbReference type="OrthoDB" id="8452484at2"/>
<dbReference type="Gene3D" id="3.90.226.10">
    <property type="entry name" value="2-enoyl-CoA Hydratase, Chain A, domain 1"/>
    <property type="match status" value="1"/>
</dbReference>
<dbReference type="InterPro" id="IPR001753">
    <property type="entry name" value="Enoyl-CoA_hydra/iso"/>
</dbReference>
<dbReference type="PANTHER" id="PTHR11941">
    <property type="entry name" value="ENOYL-COA HYDRATASE-RELATED"/>
    <property type="match status" value="1"/>
</dbReference>
<comment type="similarity">
    <text evidence="1">Belongs to the enoyl-CoA hydratase/isomerase family.</text>
</comment>
<keyword evidence="5" id="KW-1185">Reference proteome</keyword>
<dbReference type="Pfam" id="PF00378">
    <property type="entry name" value="ECH_1"/>
    <property type="match status" value="1"/>
</dbReference>
<evidence type="ECO:0000256" key="2">
    <source>
        <dbReference type="ARBA" id="ARBA00023098"/>
    </source>
</evidence>
<keyword evidence="2" id="KW-0443">Lipid metabolism</keyword>
<dbReference type="InterPro" id="IPR029045">
    <property type="entry name" value="ClpP/crotonase-like_dom_sf"/>
</dbReference>
<dbReference type="PANTHER" id="PTHR11941:SF169">
    <property type="entry name" value="(7AS)-7A-METHYL-1,5-DIOXO-2,3,5,6,7,7A-HEXAHYDRO-1H-INDENE-CARBOXYL-COA HYDROLASE"/>
    <property type="match status" value="1"/>
</dbReference>
<sequence length="237" mass="24471">MREFVSIHVGGQHPGVGVLLVSRPPTNGLTRQTYRELISAAGELADRTDIATVILFGGHEIFSVGDDVPELRTLNRAEAEAADLLRRDAIDAVAAIPKPTVAAITGYALGAGLSLALAADWRVSGDNAKLGATEILAGLVPGGGGGERLARAIGPARAKEMAFSGRFVDAKEALTLGLIDEMVAPDLVFDAAAAWADRFVDIAPSALAGAKALIDGRLDAGEQAERYGEVFAAGESS</sequence>
<organism evidence="4 5">
    <name type="scientific">Mycolicibacterium sphagni</name>
    <dbReference type="NCBI Taxonomy" id="1786"/>
    <lineage>
        <taxon>Bacteria</taxon>
        <taxon>Bacillati</taxon>
        <taxon>Actinomycetota</taxon>
        <taxon>Actinomycetes</taxon>
        <taxon>Mycobacteriales</taxon>
        <taxon>Mycobacteriaceae</taxon>
        <taxon>Mycolicibacterium</taxon>
    </lineage>
</organism>
<keyword evidence="3 4" id="KW-0456">Lyase</keyword>
<dbReference type="AlphaFoldDB" id="A0A255E2J0"/>
<evidence type="ECO:0000256" key="3">
    <source>
        <dbReference type="ARBA" id="ARBA00023239"/>
    </source>
</evidence>
<proteinExistence type="inferred from homology"/>
<gene>
    <name evidence="4" type="ORF">CG716_03255</name>
</gene>
<evidence type="ECO:0000313" key="5">
    <source>
        <dbReference type="Proteomes" id="UP000216063"/>
    </source>
</evidence>
<dbReference type="GO" id="GO:0004300">
    <property type="term" value="F:enoyl-CoA hydratase activity"/>
    <property type="evidence" value="ECO:0007669"/>
    <property type="project" value="UniProtKB-EC"/>
</dbReference>
<reference evidence="4 5" key="1">
    <citation type="submission" date="2017-07" db="EMBL/GenBank/DDBJ databases">
        <title>The new phylogeny of genus Mycobacterium.</title>
        <authorList>
            <person name="Tortoli E."/>
            <person name="Trovato A."/>
            <person name="Cirillo D.M."/>
        </authorList>
    </citation>
    <scope>NUCLEOTIDE SEQUENCE [LARGE SCALE GENOMIC DNA]</scope>
    <source>
        <strain evidence="4 5">ATCC 33027</strain>
    </source>
</reference>